<proteinExistence type="predicted"/>
<evidence type="ECO:0008006" key="4">
    <source>
        <dbReference type="Google" id="ProtNLM"/>
    </source>
</evidence>
<protein>
    <recommendedName>
        <fullName evidence="4">Inner membrane protein</fullName>
    </recommendedName>
</protein>
<organism evidence="2 3">
    <name type="scientific">Bowdeniella nasicola</name>
    <dbReference type="NCBI Taxonomy" id="208480"/>
    <lineage>
        <taxon>Bacteria</taxon>
        <taxon>Bacillati</taxon>
        <taxon>Actinomycetota</taxon>
        <taxon>Actinomycetes</taxon>
        <taxon>Actinomycetales</taxon>
        <taxon>Actinomycetaceae</taxon>
        <taxon>Bowdeniella</taxon>
    </lineage>
</organism>
<evidence type="ECO:0000256" key="1">
    <source>
        <dbReference type="SAM" id="Phobius"/>
    </source>
</evidence>
<dbReference type="OrthoDB" id="677174at2"/>
<name>A0A1Q5Q504_9ACTO</name>
<feature type="transmembrane region" description="Helical" evidence="1">
    <location>
        <begin position="24"/>
        <end position="41"/>
    </location>
</feature>
<accession>A0A1Q5Q504</accession>
<keyword evidence="1" id="KW-1133">Transmembrane helix</keyword>
<keyword evidence="1" id="KW-0812">Transmembrane</keyword>
<keyword evidence="1" id="KW-0472">Membrane</keyword>
<evidence type="ECO:0000313" key="2">
    <source>
        <dbReference type="EMBL" id="OKL54905.1"/>
    </source>
</evidence>
<dbReference type="EMBL" id="MQVR01000005">
    <property type="protein sequence ID" value="OKL54905.1"/>
    <property type="molecule type" value="Genomic_DNA"/>
</dbReference>
<reference evidence="3" key="1">
    <citation type="submission" date="2016-12" db="EMBL/GenBank/DDBJ databases">
        <authorList>
            <person name="Meng X."/>
        </authorList>
    </citation>
    <scope>NUCLEOTIDE SEQUENCE [LARGE SCALE GENOMIC DNA]</scope>
    <source>
        <strain evidence="3">DSM 19116</strain>
    </source>
</reference>
<dbReference type="Proteomes" id="UP000185628">
    <property type="component" value="Unassembled WGS sequence"/>
</dbReference>
<keyword evidence="3" id="KW-1185">Reference proteome</keyword>
<dbReference type="STRING" id="208480.SAMN02910418_00426"/>
<dbReference type="AlphaFoldDB" id="A0A1Q5Q504"/>
<sequence length="202" mass="22959">MPWLEIFGWTGSAILVFSMMQQRIMRLRIINLIGCIIHVIYNTVIGAWPIVGLNVVLSLVQIVNLYKLLNTRHDDREYQVVDTRVDDPYLAHLMNQQRDDIAKFNPHFTGIESATHAFLIMKGAETVGYVLAHDGRDGRAHIDLDFVSEKYRDFTPGEFVFTNPAWFTDHGFHTVVAPASGPDYYPNVGFDKTDEGYVKALA</sequence>
<evidence type="ECO:0000313" key="3">
    <source>
        <dbReference type="Proteomes" id="UP000185628"/>
    </source>
</evidence>
<comment type="caution">
    <text evidence="2">The sequence shown here is derived from an EMBL/GenBank/DDBJ whole genome shotgun (WGS) entry which is preliminary data.</text>
</comment>
<gene>
    <name evidence="2" type="ORF">BSZ39_01620</name>
</gene>